<proteinExistence type="predicted"/>
<dbReference type="KEGG" id="cyp:PCC8801_1285"/>
<dbReference type="Proteomes" id="UP000008204">
    <property type="component" value="Chromosome"/>
</dbReference>
<keyword evidence="2 5" id="KW-0812">Transmembrane</keyword>
<keyword evidence="3 5" id="KW-1133">Transmembrane helix</keyword>
<feature type="transmembrane region" description="Helical" evidence="5">
    <location>
        <begin position="322"/>
        <end position="347"/>
    </location>
</feature>
<dbReference type="STRING" id="41431.PCC8801_1285"/>
<evidence type="ECO:0000259" key="6">
    <source>
        <dbReference type="Pfam" id="PF04932"/>
    </source>
</evidence>
<feature type="transmembrane region" description="Helical" evidence="5">
    <location>
        <begin position="75"/>
        <end position="92"/>
    </location>
</feature>
<evidence type="ECO:0000256" key="3">
    <source>
        <dbReference type="ARBA" id="ARBA00022989"/>
    </source>
</evidence>
<dbReference type="OrthoDB" id="547142at2"/>
<dbReference type="Pfam" id="PF04932">
    <property type="entry name" value="Wzy_C"/>
    <property type="match status" value="1"/>
</dbReference>
<gene>
    <name evidence="7" type="ordered locus">PCC8801_1285</name>
</gene>
<dbReference type="HOGENOM" id="CLU_052475_0_0_3"/>
<evidence type="ECO:0000256" key="2">
    <source>
        <dbReference type="ARBA" id="ARBA00022692"/>
    </source>
</evidence>
<name>B7K3K8_RIPO1</name>
<evidence type="ECO:0000313" key="8">
    <source>
        <dbReference type="Proteomes" id="UP000008204"/>
    </source>
</evidence>
<evidence type="ECO:0000256" key="1">
    <source>
        <dbReference type="ARBA" id="ARBA00004141"/>
    </source>
</evidence>
<dbReference type="InterPro" id="IPR007016">
    <property type="entry name" value="O-antigen_ligase-rel_domated"/>
</dbReference>
<feature type="transmembrane region" description="Helical" evidence="5">
    <location>
        <begin position="99"/>
        <end position="119"/>
    </location>
</feature>
<feature type="transmembrane region" description="Helical" evidence="5">
    <location>
        <begin position="392"/>
        <end position="411"/>
    </location>
</feature>
<evidence type="ECO:0000256" key="5">
    <source>
        <dbReference type="SAM" id="Phobius"/>
    </source>
</evidence>
<dbReference type="AlphaFoldDB" id="B7K3K8"/>
<dbReference type="GO" id="GO:0016020">
    <property type="term" value="C:membrane"/>
    <property type="evidence" value="ECO:0007669"/>
    <property type="project" value="UniProtKB-SubCell"/>
</dbReference>
<dbReference type="PANTHER" id="PTHR37422">
    <property type="entry name" value="TEICHURONIC ACID BIOSYNTHESIS PROTEIN TUAE"/>
    <property type="match status" value="1"/>
</dbReference>
<keyword evidence="8" id="KW-1185">Reference proteome</keyword>
<feature type="transmembrane region" description="Helical" evidence="5">
    <location>
        <begin position="227"/>
        <end position="247"/>
    </location>
</feature>
<dbReference type="eggNOG" id="COG3307">
    <property type="taxonomic scope" value="Bacteria"/>
</dbReference>
<dbReference type="RefSeq" id="WP_012594624.1">
    <property type="nucleotide sequence ID" value="NC_011726.1"/>
</dbReference>
<sequence>MVENCLKFGLFLLPFSADLGVASLVIALFVQWKQQYPKIIAHRPYRGLGLLSLWLILTTLFAVQPIQALEGLPNLLPGIAVWAAFSLFFTSFSRLYSLAWWLVLTAIPLSGLGFLQLIWGWESPLFLRAIGIKLVAYGNPDGRMSSLLMYANILSIYLLITFLLGMGLWIHTYRLWQKKKETGSLGKLAILTLGVLGSGIGLILTNSRSVWGLALLGVMAFALYLRWYWILGIAVIAVGAVCWSAWIPWGQETMRQIVPAYFWARLTDELYDDRYVTALRTTQWSVAWDMMLQRPWFGWGLRNFTPVYQERMNVWMGHPHNLFLMLLAEIGIPGTLLFCGLVAQVLFKGSQQLIPWPNKKEIDPDHLLLFTYLVTFSGCILFNIFDVTIFDIRVNLLGWFLLAAITGIVIVKPQQVMG</sequence>
<dbReference type="EMBL" id="CP001287">
    <property type="protein sequence ID" value="ACK65350.1"/>
    <property type="molecule type" value="Genomic_DNA"/>
</dbReference>
<reference evidence="8" key="1">
    <citation type="journal article" date="2011" name="MBio">
        <title>Novel metabolic attributes of the genus Cyanothece, comprising a group of unicellular nitrogen-fixing Cyanobacteria.</title>
        <authorList>
            <person name="Bandyopadhyay A."/>
            <person name="Elvitigala T."/>
            <person name="Welsh E."/>
            <person name="Stockel J."/>
            <person name="Liberton M."/>
            <person name="Min H."/>
            <person name="Sherman L.A."/>
            <person name="Pakrasi H.B."/>
        </authorList>
    </citation>
    <scope>NUCLEOTIDE SEQUENCE [LARGE SCALE GENOMIC DNA]</scope>
    <source>
        <strain evidence="8">PCC 8801</strain>
    </source>
</reference>
<feature type="transmembrane region" description="Helical" evidence="5">
    <location>
        <begin position="367"/>
        <end position="385"/>
    </location>
</feature>
<feature type="transmembrane region" description="Helical" evidence="5">
    <location>
        <begin position="44"/>
        <end position="63"/>
    </location>
</feature>
<evidence type="ECO:0000256" key="4">
    <source>
        <dbReference type="ARBA" id="ARBA00023136"/>
    </source>
</evidence>
<comment type="subcellular location">
    <subcellularLocation>
        <location evidence="1">Membrane</location>
        <topology evidence="1">Multi-pass membrane protein</topology>
    </subcellularLocation>
</comment>
<feature type="transmembrane region" description="Helical" evidence="5">
    <location>
        <begin position="188"/>
        <end position="207"/>
    </location>
</feature>
<keyword evidence="4 5" id="KW-0472">Membrane</keyword>
<feature type="domain" description="O-antigen ligase-related" evidence="6">
    <location>
        <begin position="194"/>
        <end position="339"/>
    </location>
</feature>
<feature type="transmembrane region" description="Helical" evidence="5">
    <location>
        <begin position="12"/>
        <end position="32"/>
    </location>
</feature>
<accession>B7K3K8</accession>
<feature type="transmembrane region" description="Helical" evidence="5">
    <location>
        <begin position="147"/>
        <end position="176"/>
    </location>
</feature>
<organism evidence="7 8">
    <name type="scientific">Rippkaea orientalis (strain PCC 8801 / RF-1)</name>
    <name type="common">Cyanothece sp. (strain PCC 8801)</name>
    <dbReference type="NCBI Taxonomy" id="41431"/>
    <lineage>
        <taxon>Bacteria</taxon>
        <taxon>Bacillati</taxon>
        <taxon>Cyanobacteriota</taxon>
        <taxon>Cyanophyceae</taxon>
        <taxon>Oscillatoriophycideae</taxon>
        <taxon>Chroococcales</taxon>
        <taxon>Aphanothecaceae</taxon>
        <taxon>Rippkaea</taxon>
        <taxon>Rippkaea orientalis</taxon>
    </lineage>
</organism>
<dbReference type="InterPro" id="IPR051533">
    <property type="entry name" value="WaaL-like"/>
</dbReference>
<evidence type="ECO:0000313" key="7">
    <source>
        <dbReference type="EMBL" id="ACK65350.1"/>
    </source>
</evidence>
<dbReference type="PANTHER" id="PTHR37422:SF13">
    <property type="entry name" value="LIPOPOLYSACCHARIDE BIOSYNTHESIS PROTEIN PA4999-RELATED"/>
    <property type="match status" value="1"/>
</dbReference>
<protein>
    <submittedName>
        <fullName evidence="7">O-antigen polymerase</fullName>
    </submittedName>
</protein>